<dbReference type="GO" id="GO:0006508">
    <property type="term" value="P:proteolysis"/>
    <property type="evidence" value="ECO:0007669"/>
    <property type="project" value="InterPro"/>
</dbReference>
<name>A0A6J7WUE3_9CAUD</name>
<accession>A0A6J7WUE3</accession>
<organism evidence="2">
    <name type="scientific">uncultured Caudovirales phage</name>
    <dbReference type="NCBI Taxonomy" id="2100421"/>
    <lineage>
        <taxon>Viruses</taxon>
        <taxon>Duplodnaviria</taxon>
        <taxon>Heunggongvirae</taxon>
        <taxon>Uroviricota</taxon>
        <taxon>Caudoviricetes</taxon>
        <taxon>Peduoviridae</taxon>
        <taxon>Maltschvirus</taxon>
        <taxon>Maltschvirus maltsch</taxon>
    </lineage>
</organism>
<dbReference type="PANTHER" id="PTHR35333:SF3">
    <property type="entry name" value="BETA-LACTAMASE-TYPE TRANSPEPTIDASE FOLD CONTAINING PROTEIN"/>
    <property type="match status" value="1"/>
</dbReference>
<sequence length="235" mass="25812">MKALVLTALLFVSNAFAVNITAQSWLETDDQGNLIEGSNITEVRSIASITKLMTVMAVLDNNQNMQEKIGKYTREQLVQLALVKSDNNAAKVLCDNFPGGRFECIRYMNEKANYLGMHKTKFVEPTGLSPMNISTALDLLRMVFEASHYPEIVKASQTAILNIQVGKKTQSFNNTNPIIGKRHNFIVSKTGTTSAAGGCIVMMLDTEIGRRIVIVLGSKNGKVRIPEAEFIALQG</sequence>
<dbReference type="GO" id="GO:0046677">
    <property type="term" value="P:response to antibiotic"/>
    <property type="evidence" value="ECO:0007669"/>
    <property type="project" value="InterPro"/>
</dbReference>
<dbReference type="Gene3D" id="3.40.710.10">
    <property type="entry name" value="DD-peptidase/beta-lactamase superfamily"/>
    <property type="match status" value="1"/>
</dbReference>
<dbReference type="EMBL" id="LR798294">
    <property type="protein sequence ID" value="CAB5221709.1"/>
    <property type="molecule type" value="Genomic_DNA"/>
</dbReference>
<dbReference type="PANTHER" id="PTHR35333">
    <property type="entry name" value="BETA-LACTAMASE"/>
    <property type="match status" value="1"/>
</dbReference>
<dbReference type="GO" id="GO:0008800">
    <property type="term" value="F:beta-lactamase activity"/>
    <property type="evidence" value="ECO:0007669"/>
    <property type="project" value="InterPro"/>
</dbReference>
<proteinExistence type="predicted"/>
<dbReference type="GO" id="GO:0009002">
    <property type="term" value="F:serine-type D-Ala-D-Ala carboxypeptidase activity"/>
    <property type="evidence" value="ECO:0007669"/>
    <property type="project" value="InterPro"/>
</dbReference>
<dbReference type="InterPro" id="IPR012338">
    <property type="entry name" value="Beta-lactam/transpept-like"/>
</dbReference>
<evidence type="ECO:0000313" key="2">
    <source>
        <dbReference type="EMBL" id="CAB5221709.1"/>
    </source>
</evidence>
<evidence type="ECO:0000259" key="1">
    <source>
        <dbReference type="Pfam" id="PF00768"/>
    </source>
</evidence>
<dbReference type="InterPro" id="IPR001967">
    <property type="entry name" value="Peptidase_S11_N"/>
</dbReference>
<keyword evidence="2" id="KW-0378">Hydrolase</keyword>
<dbReference type="Pfam" id="PF00768">
    <property type="entry name" value="Peptidase_S11"/>
    <property type="match status" value="2"/>
</dbReference>
<gene>
    <name evidence="2" type="ORF">UFOVP242_35</name>
</gene>
<keyword evidence="2" id="KW-0645">Protease</keyword>
<feature type="domain" description="Peptidase S11 D-alanyl-D-alanine carboxypeptidase A N-terminal" evidence="1">
    <location>
        <begin position="18"/>
        <end position="64"/>
    </location>
</feature>
<keyword evidence="2" id="KW-0121">Carboxypeptidase</keyword>
<dbReference type="SUPFAM" id="SSF56601">
    <property type="entry name" value="beta-lactamase/transpeptidase-like"/>
    <property type="match status" value="1"/>
</dbReference>
<reference evidence="2" key="1">
    <citation type="submission" date="2020-05" db="EMBL/GenBank/DDBJ databases">
        <authorList>
            <person name="Chiriac C."/>
            <person name="Salcher M."/>
            <person name="Ghai R."/>
            <person name="Kavagutti S V."/>
        </authorList>
    </citation>
    <scope>NUCLEOTIDE SEQUENCE</scope>
</reference>
<feature type="domain" description="Peptidase S11 D-alanyl-D-alanine carboxypeptidase A N-terminal" evidence="1">
    <location>
        <begin position="68"/>
        <end position="219"/>
    </location>
</feature>
<dbReference type="InterPro" id="IPR000871">
    <property type="entry name" value="Beta-lactam_class-A"/>
</dbReference>
<protein>
    <submittedName>
        <fullName evidence="2">Peptidase S11, D-alanyl-D-alanine carboxypeptidase A, N-terminal</fullName>
    </submittedName>
</protein>
<dbReference type="GO" id="GO:0030655">
    <property type="term" value="P:beta-lactam antibiotic catabolic process"/>
    <property type="evidence" value="ECO:0007669"/>
    <property type="project" value="InterPro"/>
</dbReference>